<feature type="compositionally biased region" description="Basic and acidic residues" evidence="1">
    <location>
        <begin position="368"/>
        <end position="381"/>
    </location>
</feature>
<dbReference type="Proteomes" id="UP000574317">
    <property type="component" value="Unassembled WGS sequence"/>
</dbReference>
<sequence>MASRRRNSNMPFFRNSHNNRLRSQYLEKKMEKVMTQGTQLHFKCQSKLTPVLLGASALAAAPQGRSRLPTRDQHSIPNGSSFLGTFFASETRGAEDLNDVQCMKLPCGEFERHREQDPAKKRALCREPVQFGDRLKKLKNNKGELKQKASNSWTSSTPGCPKKVIRSWLFLDKHSSQTRGRSVHHQECDKLFDPKSLWRLAGVVILIIPKGHQETAYAAVLHHGYKIEFILRYFDRDQVQPWYEVDVIEWCQQMMATFTADRAQTKGAWPLRAYRPSAVHATQGLLQQWTPLPPGTKSPEEEFQEKSKEDNAEDWTEHADLLKPGMNASQFTSIIKNPQALCSEGVEDMETCTGRTPSIPLSLYKLQGKPEKESHEPKQSEPPKPSLETSHRGRCYAQIVEVCAAALRQSPPDLTNSDTLFTCTERAGLIKLGEATGDKAGNKVRHYKIESKMRNKVIGRDLEHMLLLDDLQSAIKQQKDLLTRLQPPSRQIGLSLTIAKTSRSRFAKGWSTPERLKDQETTTTNTGFSVLIQGLIKRPPPNPYPQNLTAKRFSFTQHYKLHDAWTAYILAVTVRWR</sequence>
<name>A0A8H5JV89_9HYPO</name>
<dbReference type="EMBL" id="JAAOAO010000126">
    <property type="protein sequence ID" value="KAF5561754.1"/>
    <property type="molecule type" value="Genomic_DNA"/>
</dbReference>
<evidence type="ECO:0000313" key="3">
    <source>
        <dbReference type="Proteomes" id="UP000574317"/>
    </source>
</evidence>
<dbReference type="AlphaFoldDB" id="A0A8H5JV89"/>
<comment type="caution">
    <text evidence="2">The sequence shown here is derived from an EMBL/GenBank/DDBJ whole genome shotgun (WGS) entry which is preliminary data.</text>
</comment>
<gene>
    <name evidence="2" type="ORF">FNAPI_3499</name>
</gene>
<keyword evidence="3" id="KW-1185">Reference proteome</keyword>
<organism evidence="2 3">
    <name type="scientific">Fusarium napiforme</name>
    <dbReference type="NCBI Taxonomy" id="42672"/>
    <lineage>
        <taxon>Eukaryota</taxon>
        <taxon>Fungi</taxon>
        <taxon>Dikarya</taxon>
        <taxon>Ascomycota</taxon>
        <taxon>Pezizomycotina</taxon>
        <taxon>Sordariomycetes</taxon>
        <taxon>Hypocreomycetidae</taxon>
        <taxon>Hypocreales</taxon>
        <taxon>Nectriaceae</taxon>
        <taxon>Fusarium</taxon>
        <taxon>Fusarium fujikuroi species complex</taxon>
    </lineage>
</organism>
<proteinExistence type="predicted"/>
<evidence type="ECO:0000256" key="1">
    <source>
        <dbReference type="SAM" id="MobiDB-lite"/>
    </source>
</evidence>
<reference evidence="2 3" key="1">
    <citation type="submission" date="2020-05" db="EMBL/GenBank/DDBJ databases">
        <title>Identification and distribution of gene clusters putatively required for synthesis of sphingolipid metabolism inhibitors in phylogenetically diverse species of the filamentous fungus Fusarium.</title>
        <authorList>
            <person name="Kim H.-S."/>
            <person name="Busman M."/>
            <person name="Brown D.W."/>
            <person name="Divon H."/>
            <person name="Uhlig S."/>
            <person name="Proctor R.H."/>
        </authorList>
    </citation>
    <scope>NUCLEOTIDE SEQUENCE [LARGE SCALE GENOMIC DNA]</scope>
    <source>
        <strain evidence="2 3">NRRL 25196</strain>
    </source>
</reference>
<feature type="region of interest" description="Disordered" evidence="1">
    <location>
        <begin position="368"/>
        <end position="391"/>
    </location>
</feature>
<feature type="compositionally biased region" description="Basic and acidic residues" evidence="1">
    <location>
        <begin position="298"/>
        <end position="315"/>
    </location>
</feature>
<evidence type="ECO:0000313" key="2">
    <source>
        <dbReference type="EMBL" id="KAF5561754.1"/>
    </source>
</evidence>
<protein>
    <submittedName>
        <fullName evidence="2">Uncharacterized protein</fullName>
    </submittedName>
</protein>
<accession>A0A8H5JV89</accession>
<feature type="region of interest" description="Disordered" evidence="1">
    <location>
        <begin position="289"/>
        <end position="315"/>
    </location>
</feature>